<evidence type="ECO:0000313" key="1">
    <source>
        <dbReference type="EMBL" id="KFM66701.1"/>
    </source>
</evidence>
<keyword evidence="2" id="KW-1185">Reference proteome</keyword>
<protein>
    <recommendedName>
        <fullName evidence="3">C2H2-type domain-containing protein</fullName>
    </recommendedName>
</protein>
<dbReference type="AlphaFoldDB" id="A0A087TNL2"/>
<gene>
    <name evidence="1" type="ORF">X975_16030</name>
</gene>
<dbReference type="EMBL" id="KK116064">
    <property type="protein sequence ID" value="KFM66701.1"/>
    <property type="molecule type" value="Genomic_DNA"/>
</dbReference>
<evidence type="ECO:0000313" key="2">
    <source>
        <dbReference type="Proteomes" id="UP000054359"/>
    </source>
</evidence>
<dbReference type="InterPro" id="IPR036236">
    <property type="entry name" value="Znf_C2H2_sf"/>
</dbReference>
<dbReference type="Gene3D" id="3.30.160.60">
    <property type="entry name" value="Classic Zinc Finger"/>
    <property type="match status" value="1"/>
</dbReference>
<dbReference type="SUPFAM" id="SSF57667">
    <property type="entry name" value="beta-beta-alpha zinc fingers"/>
    <property type="match status" value="1"/>
</dbReference>
<reference evidence="1 2" key="1">
    <citation type="submission" date="2013-11" db="EMBL/GenBank/DDBJ databases">
        <title>Genome sequencing of Stegodyphus mimosarum.</title>
        <authorList>
            <person name="Bechsgaard J."/>
        </authorList>
    </citation>
    <scope>NUCLEOTIDE SEQUENCE [LARGE SCALE GENOMIC DNA]</scope>
</reference>
<dbReference type="Proteomes" id="UP000054359">
    <property type="component" value="Unassembled WGS sequence"/>
</dbReference>
<name>A0A087TNL2_STEMI</name>
<evidence type="ECO:0008006" key="3">
    <source>
        <dbReference type="Google" id="ProtNLM"/>
    </source>
</evidence>
<sequence length="38" mass="4286">MIIHAGKNPHVCEVCNNSFTKNSNLEKVGTFSYCRETL</sequence>
<feature type="non-terminal residue" evidence="1">
    <location>
        <position position="38"/>
    </location>
</feature>
<proteinExistence type="predicted"/>
<organism evidence="1 2">
    <name type="scientific">Stegodyphus mimosarum</name>
    <name type="common">African social velvet spider</name>
    <dbReference type="NCBI Taxonomy" id="407821"/>
    <lineage>
        <taxon>Eukaryota</taxon>
        <taxon>Metazoa</taxon>
        <taxon>Ecdysozoa</taxon>
        <taxon>Arthropoda</taxon>
        <taxon>Chelicerata</taxon>
        <taxon>Arachnida</taxon>
        <taxon>Araneae</taxon>
        <taxon>Araneomorphae</taxon>
        <taxon>Entelegynae</taxon>
        <taxon>Eresoidea</taxon>
        <taxon>Eresidae</taxon>
        <taxon>Stegodyphus</taxon>
    </lineage>
</organism>
<accession>A0A087TNL2</accession>